<dbReference type="AlphaFoldDB" id="A0A212ILZ2"/>
<name>A0A212ILZ2_9ENTR</name>
<keyword evidence="3 5" id="KW-0732">Signal</keyword>
<evidence type="ECO:0000256" key="4">
    <source>
        <dbReference type="ARBA" id="ARBA00023263"/>
    </source>
</evidence>
<dbReference type="GO" id="GO:0009289">
    <property type="term" value="C:pilus"/>
    <property type="evidence" value="ECO:0007669"/>
    <property type="project" value="UniProtKB-SubCell"/>
</dbReference>
<feature type="chain" id="PRO_5015073778" evidence="5">
    <location>
        <begin position="24"/>
        <end position="185"/>
    </location>
</feature>
<dbReference type="Pfam" id="PF00419">
    <property type="entry name" value="Fimbrial"/>
    <property type="match status" value="1"/>
</dbReference>
<feature type="domain" description="Fimbrial-type adhesion" evidence="6">
    <location>
        <begin position="31"/>
        <end position="184"/>
    </location>
</feature>
<dbReference type="InterPro" id="IPR000259">
    <property type="entry name" value="Adhesion_dom_fimbrial"/>
</dbReference>
<evidence type="ECO:0000256" key="3">
    <source>
        <dbReference type="ARBA" id="ARBA00022729"/>
    </source>
</evidence>
<keyword evidence="4" id="KW-0281">Fimbrium</keyword>
<feature type="signal peptide" evidence="5">
    <location>
        <begin position="1"/>
        <end position="23"/>
    </location>
</feature>
<comment type="similarity">
    <text evidence="2">Belongs to the fimbrial protein family.</text>
</comment>
<dbReference type="Gene3D" id="2.60.40.1090">
    <property type="entry name" value="Fimbrial-type adhesion domain"/>
    <property type="match status" value="1"/>
</dbReference>
<dbReference type="EMBL" id="FLUB01000020">
    <property type="protein sequence ID" value="SBV67669.1"/>
    <property type="molecule type" value="Genomic_DNA"/>
</dbReference>
<proteinExistence type="inferred from homology"/>
<evidence type="ECO:0000256" key="2">
    <source>
        <dbReference type="ARBA" id="ARBA00006671"/>
    </source>
</evidence>
<sequence length="185" mass="18918">MKFVNCLSAVALLVAGATFQAQAAGSDSANIDFSGNITSSTCDVSIDGISASKEVKLPDITVPAMQAAVSSPAMKTKFQITVKNCATEPAGGKVKGQFSTTGNYNSTSKALLNAAAGDKDAGFQVEDTATSTIIDFTSATPQSEATYDTTNGAVFNYTVGYIYSGSGTPTVGVVKANTTFVTTYP</sequence>
<evidence type="ECO:0000256" key="1">
    <source>
        <dbReference type="ARBA" id="ARBA00004561"/>
    </source>
</evidence>
<organism evidence="8">
    <name type="scientific">uncultured Citrobacter sp</name>
    <dbReference type="NCBI Taxonomy" id="200446"/>
    <lineage>
        <taxon>Bacteria</taxon>
        <taxon>Pseudomonadati</taxon>
        <taxon>Pseudomonadota</taxon>
        <taxon>Gammaproteobacteria</taxon>
        <taxon>Enterobacterales</taxon>
        <taxon>Enterobacteriaceae</taxon>
        <taxon>Citrobacter</taxon>
        <taxon>environmental samples</taxon>
    </lineage>
</organism>
<dbReference type="PANTHER" id="PTHR33420:SF3">
    <property type="entry name" value="FIMBRIAL SUBUNIT ELFA"/>
    <property type="match status" value="1"/>
</dbReference>
<dbReference type="PANTHER" id="PTHR33420">
    <property type="entry name" value="FIMBRIAL SUBUNIT ELFA-RELATED"/>
    <property type="match status" value="1"/>
</dbReference>
<gene>
    <name evidence="7" type="ORF">KL86CIT2_50153</name>
    <name evidence="8" type="ORF">KM92CIT3_80458</name>
</gene>
<dbReference type="InterPro" id="IPR036937">
    <property type="entry name" value="Adhesion_dom_fimbrial_sf"/>
</dbReference>
<protein>
    <submittedName>
        <fullName evidence="8">Fimbrial protein</fullName>
    </submittedName>
</protein>
<evidence type="ECO:0000313" key="8">
    <source>
        <dbReference type="EMBL" id="SBV67669.1"/>
    </source>
</evidence>
<accession>A0A212ILZ2</accession>
<dbReference type="InterPro" id="IPR050263">
    <property type="entry name" value="Bact_Fimbrial_Adh_Pro"/>
</dbReference>
<dbReference type="RefSeq" id="WP_003836101.1">
    <property type="nucleotide sequence ID" value="NZ_LT598669.1"/>
</dbReference>
<dbReference type="InterPro" id="IPR008966">
    <property type="entry name" value="Adhesion_dom_sf"/>
</dbReference>
<dbReference type="GeneID" id="87001157"/>
<evidence type="ECO:0000259" key="6">
    <source>
        <dbReference type="Pfam" id="PF00419"/>
    </source>
</evidence>
<evidence type="ECO:0000256" key="5">
    <source>
        <dbReference type="SAM" id="SignalP"/>
    </source>
</evidence>
<comment type="subcellular location">
    <subcellularLocation>
        <location evidence="1">Fimbrium</location>
    </subcellularLocation>
</comment>
<dbReference type="EMBL" id="FLUA01000049">
    <property type="protein sequence ID" value="SBV66394.1"/>
    <property type="molecule type" value="Genomic_DNA"/>
</dbReference>
<dbReference type="GO" id="GO:0043709">
    <property type="term" value="P:cell adhesion involved in single-species biofilm formation"/>
    <property type="evidence" value="ECO:0007669"/>
    <property type="project" value="TreeGrafter"/>
</dbReference>
<evidence type="ECO:0000313" key="7">
    <source>
        <dbReference type="EMBL" id="SBV66394.1"/>
    </source>
</evidence>
<reference evidence="8" key="1">
    <citation type="submission" date="2016-04" db="EMBL/GenBank/DDBJ databases">
        <authorList>
            <person name="Evans L.H."/>
            <person name="Alamgir A."/>
            <person name="Owens N."/>
            <person name="Weber N.D."/>
            <person name="Virtaneva K."/>
            <person name="Barbian K."/>
            <person name="Babar A."/>
            <person name="Rosenke K."/>
        </authorList>
    </citation>
    <scope>NUCLEOTIDE SEQUENCE</scope>
    <source>
        <strain evidence="7">86-2</strain>
        <strain evidence="8">92-3</strain>
    </source>
</reference>
<dbReference type="SUPFAM" id="SSF49401">
    <property type="entry name" value="Bacterial adhesins"/>
    <property type="match status" value="1"/>
</dbReference>